<gene>
    <name evidence="2" type="ORF">DY240_20515</name>
</gene>
<evidence type="ECO:0000256" key="1">
    <source>
        <dbReference type="SAM" id="SignalP"/>
    </source>
</evidence>
<dbReference type="SUPFAM" id="SSF53850">
    <property type="entry name" value="Periplasmic binding protein-like II"/>
    <property type="match status" value="1"/>
</dbReference>
<organism evidence="2 3">
    <name type="scientific">Jiangella rhizosphaerae</name>
    <dbReference type="NCBI Taxonomy" id="2293569"/>
    <lineage>
        <taxon>Bacteria</taxon>
        <taxon>Bacillati</taxon>
        <taxon>Actinomycetota</taxon>
        <taxon>Actinomycetes</taxon>
        <taxon>Jiangellales</taxon>
        <taxon>Jiangellaceae</taxon>
        <taxon>Jiangella</taxon>
    </lineage>
</organism>
<evidence type="ECO:0000313" key="3">
    <source>
        <dbReference type="Proteomes" id="UP000284057"/>
    </source>
</evidence>
<comment type="caution">
    <text evidence="2">The sequence shown here is derived from an EMBL/GenBank/DDBJ whole genome shotgun (WGS) entry which is preliminary data.</text>
</comment>
<dbReference type="Gene3D" id="3.40.190.10">
    <property type="entry name" value="Periplasmic binding protein-like II"/>
    <property type="match status" value="1"/>
</dbReference>
<proteinExistence type="predicted"/>
<protein>
    <submittedName>
        <fullName evidence="2">Extracellular solute-binding protein</fullName>
    </submittedName>
</protein>
<keyword evidence="1" id="KW-0732">Signal</keyword>
<dbReference type="Proteomes" id="UP000284057">
    <property type="component" value="Unassembled WGS sequence"/>
</dbReference>
<dbReference type="PANTHER" id="PTHR43649">
    <property type="entry name" value="ARABINOSE-BINDING PROTEIN-RELATED"/>
    <property type="match status" value="1"/>
</dbReference>
<dbReference type="InterPro" id="IPR050490">
    <property type="entry name" value="Bact_solute-bd_prot1"/>
</dbReference>
<feature type="signal peptide" evidence="1">
    <location>
        <begin position="1"/>
        <end position="20"/>
    </location>
</feature>
<sequence length="468" mass="49449">MKTAAVRWSALALTAGLVFAGCAQGTSDDSSDDETGGGATFDPEAELSGELNVMGFGATDEIGQTRLDLASEAIAPVEVSLIEGDLDIQQFLSAVATGEPPELVYANRDQIGTFASRGAIIPLDACIDGEGIDTSMYLEPALNQVTFDGSVYGIPEFNSVQITQANADLLAAAGLTLDDVNGSDWDAVSAANEAMYVGDGGSLSVIGYDSKLPEFLPLWAKANGADLLSEDGRTAQLDDPAVLEALEWAVSIYDAQGGFGTVKAYRDSADFFGAGNQFATNVLGAMPMEQWYVNVLNDVSPDAPMAFDTVRDRQGEPLAYASGSAWAIPADSANPEAACRFIKTMTETDSWIAAAQARVDLREAEGKPFTGLLTGNAEADQAIQDQFVKPSGDEKWDAAVAATYEANENTFTLPANPADAEFKTAWQDAVNRVLNGQQEPAEALAQAQEEAQAALDEAWATWDEREEG</sequence>
<accession>A0A418KLQ8</accession>
<reference evidence="2 3" key="1">
    <citation type="submission" date="2018-09" db="EMBL/GenBank/DDBJ databases">
        <title>Isolation, diversity and antifungal activity of actinobacteria from wheat.</title>
        <authorList>
            <person name="Han C."/>
        </authorList>
    </citation>
    <scope>NUCLEOTIDE SEQUENCE [LARGE SCALE GENOMIC DNA]</scope>
    <source>
        <strain evidence="2 3">NEAU-YY265</strain>
    </source>
</reference>
<dbReference type="RefSeq" id="WP_119661713.1">
    <property type="nucleotide sequence ID" value="NZ_QUAL01000186.1"/>
</dbReference>
<name>A0A418KLQ8_9ACTN</name>
<dbReference type="EMBL" id="QUAL01000186">
    <property type="protein sequence ID" value="RIQ18861.1"/>
    <property type="molecule type" value="Genomic_DNA"/>
</dbReference>
<dbReference type="InterPro" id="IPR006059">
    <property type="entry name" value="SBP"/>
</dbReference>
<evidence type="ECO:0000313" key="2">
    <source>
        <dbReference type="EMBL" id="RIQ18861.1"/>
    </source>
</evidence>
<dbReference type="PANTHER" id="PTHR43649:SF12">
    <property type="entry name" value="DIACETYLCHITOBIOSE BINDING PROTEIN DASA"/>
    <property type="match status" value="1"/>
</dbReference>
<feature type="chain" id="PRO_5038575909" evidence="1">
    <location>
        <begin position="21"/>
        <end position="468"/>
    </location>
</feature>
<dbReference type="Pfam" id="PF01547">
    <property type="entry name" value="SBP_bac_1"/>
    <property type="match status" value="1"/>
</dbReference>
<dbReference type="PROSITE" id="PS51257">
    <property type="entry name" value="PROKAR_LIPOPROTEIN"/>
    <property type="match status" value="1"/>
</dbReference>
<dbReference type="OrthoDB" id="9795467at2"/>
<dbReference type="AlphaFoldDB" id="A0A418KLQ8"/>
<keyword evidence="3" id="KW-1185">Reference proteome</keyword>